<evidence type="ECO:0000256" key="2">
    <source>
        <dbReference type="ARBA" id="ARBA00001946"/>
    </source>
</evidence>
<evidence type="ECO:0000256" key="9">
    <source>
        <dbReference type="SAM" id="Phobius"/>
    </source>
</evidence>
<evidence type="ECO:0000313" key="12">
    <source>
        <dbReference type="Proteomes" id="UP001501047"/>
    </source>
</evidence>
<evidence type="ECO:0000256" key="6">
    <source>
        <dbReference type="ARBA" id="ARBA00022801"/>
    </source>
</evidence>
<feature type="transmembrane region" description="Helical" evidence="9">
    <location>
        <begin position="12"/>
        <end position="30"/>
    </location>
</feature>
<keyword evidence="3" id="KW-0540">Nuclease</keyword>
<keyword evidence="7" id="KW-0460">Magnesium</keyword>
<reference evidence="12" key="1">
    <citation type="journal article" date="2019" name="Int. J. Syst. Evol. Microbiol.">
        <title>The Global Catalogue of Microorganisms (GCM) 10K type strain sequencing project: providing services to taxonomists for standard genome sequencing and annotation.</title>
        <authorList>
            <consortium name="The Broad Institute Genomics Platform"/>
            <consortium name="The Broad Institute Genome Sequencing Center for Infectious Disease"/>
            <person name="Wu L."/>
            <person name="Ma J."/>
        </authorList>
    </citation>
    <scope>NUCLEOTIDE SEQUENCE [LARGE SCALE GENOMIC DNA]</scope>
    <source>
        <strain evidence="12">JCM 1417</strain>
    </source>
</reference>
<dbReference type="SUPFAM" id="SSF56219">
    <property type="entry name" value="DNase I-like"/>
    <property type="match status" value="1"/>
</dbReference>
<accession>A0ABP3VZD8</accession>
<feature type="domain" description="Endonuclease/exonuclease/phosphatase" evidence="10">
    <location>
        <begin position="60"/>
        <end position="343"/>
    </location>
</feature>
<keyword evidence="5" id="KW-0227">DNA damage</keyword>
<evidence type="ECO:0000313" key="11">
    <source>
        <dbReference type="EMBL" id="GAA0773540.1"/>
    </source>
</evidence>
<dbReference type="InterPro" id="IPR051547">
    <property type="entry name" value="TDP2-like"/>
</dbReference>
<dbReference type="RefSeq" id="WP_343826388.1">
    <property type="nucleotide sequence ID" value="NZ_BAAACI010000006.1"/>
</dbReference>
<dbReference type="Proteomes" id="UP001501047">
    <property type="component" value="Unassembled WGS sequence"/>
</dbReference>
<comment type="cofactor">
    <cofactor evidence="1">
        <name>Mn(2+)</name>
        <dbReference type="ChEBI" id="CHEBI:29035"/>
    </cofactor>
</comment>
<evidence type="ECO:0000256" key="4">
    <source>
        <dbReference type="ARBA" id="ARBA00022723"/>
    </source>
</evidence>
<evidence type="ECO:0000256" key="5">
    <source>
        <dbReference type="ARBA" id="ARBA00022763"/>
    </source>
</evidence>
<keyword evidence="11" id="KW-0255">Endonuclease</keyword>
<keyword evidence="4" id="KW-0479">Metal-binding</keyword>
<keyword evidence="9" id="KW-1133">Transmembrane helix</keyword>
<dbReference type="Gene3D" id="3.60.10.10">
    <property type="entry name" value="Endonuclease/exonuclease/phosphatase"/>
    <property type="match status" value="1"/>
</dbReference>
<keyword evidence="9" id="KW-0812">Transmembrane</keyword>
<dbReference type="PANTHER" id="PTHR15822:SF4">
    <property type="entry name" value="TYROSYL-DNA PHOSPHODIESTERASE 2"/>
    <property type="match status" value="1"/>
</dbReference>
<keyword evidence="6" id="KW-0378">Hydrolase</keyword>
<dbReference type="InterPro" id="IPR036691">
    <property type="entry name" value="Endo/exonu/phosph_ase_sf"/>
</dbReference>
<evidence type="ECO:0000259" key="10">
    <source>
        <dbReference type="Pfam" id="PF03372"/>
    </source>
</evidence>
<dbReference type="Pfam" id="PF03372">
    <property type="entry name" value="Exo_endo_phos"/>
    <property type="match status" value="1"/>
</dbReference>
<evidence type="ECO:0000256" key="3">
    <source>
        <dbReference type="ARBA" id="ARBA00022722"/>
    </source>
</evidence>
<evidence type="ECO:0000256" key="7">
    <source>
        <dbReference type="ARBA" id="ARBA00022842"/>
    </source>
</evidence>
<dbReference type="InterPro" id="IPR005135">
    <property type="entry name" value="Endo/exonuclease/phosphatase"/>
</dbReference>
<comment type="cofactor">
    <cofactor evidence="2">
        <name>Mg(2+)</name>
        <dbReference type="ChEBI" id="CHEBI:18420"/>
    </cofactor>
</comment>
<organism evidence="11 12">
    <name type="scientific">Clostridium subterminale</name>
    <dbReference type="NCBI Taxonomy" id="1550"/>
    <lineage>
        <taxon>Bacteria</taxon>
        <taxon>Bacillati</taxon>
        <taxon>Bacillota</taxon>
        <taxon>Clostridia</taxon>
        <taxon>Eubacteriales</taxon>
        <taxon>Clostridiaceae</taxon>
        <taxon>Clostridium</taxon>
    </lineage>
</organism>
<gene>
    <name evidence="11" type="ORF">GCM10008908_21920</name>
</gene>
<proteinExistence type="predicted"/>
<sequence>MGKKIFKVSISIILTLVVIVAAYISFMIVADYKPKEKIVIDIENNKDEIIKANSSLSITTFNIGYGTMDDTVDFFMDGGVMSRGASEEKVLQNLDGIESIIKDLNSDIVFLQEVDVKATRSYKINQLERIKKSFSDYSTNFAINFKVPWVPIPLFKPHGQVLAGLTTLSKFNIESATRHDLPGKSSFFVQLADLDRSMVINRFTVDNGKELVAINAHLSAYDKGGAIRKVQLGYIKSILEEEYLKGNYVIIGGDWNQQIPGTNAFNFPTTEEWPDWLQDIPEDFVPKGYSWAYDSTVATSRTVATPYIKGENLTSIIDGFLVSDNIEVVSTKGTDQDFKYSDHNPVTLEFRLK</sequence>
<evidence type="ECO:0000256" key="1">
    <source>
        <dbReference type="ARBA" id="ARBA00001936"/>
    </source>
</evidence>
<keyword evidence="9" id="KW-0472">Membrane</keyword>
<dbReference type="PANTHER" id="PTHR15822">
    <property type="entry name" value="TRAF AND TNF RECEPTOR-ASSOCIATED PROTEIN"/>
    <property type="match status" value="1"/>
</dbReference>
<keyword evidence="12" id="KW-1185">Reference proteome</keyword>
<keyword evidence="8" id="KW-0234">DNA repair</keyword>
<name>A0ABP3VZD8_CLOSU</name>
<evidence type="ECO:0000256" key="8">
    <source>
        <dbReference type="ARBA" id="ARBA00023204"/>
    </source>
</evidence>
<comment type="caution">
    <text evidence="11">The sequence shown here is derived from an EMBL/GenBank/DDBJ whole genome shotgun (WGS) entry which is preliminary data.</text>
</comment>
<protein>
    <submittedName>
        <fullName evidence="11">Endonuclease</fullName>
    </submittedName>
</protein>
<dbReference type="GO" id="GO:0004519">
    <property type="term" value="F:endonuclease activity"/>
    <property type="evidence" value="ECO:0007669"/>
    <property type="project" value="UniProtKB-KW"/>
</dbReference>
<dbReference type="EMBL" id="BAAACI010000006">
    <property type="protein sequence ID" value="GAA0773540.1"/>
    <property type="molecule type" value="Genomic_DNA"/>
</dbReference>